<dbReference type="GO" id="GO:0016887">
    <property type="term" value="F:ATP hydrolysis activity"/>
    <property type="evidence" value="ECO:0007669"/>
    <property type="project" value="InterPro"/>
</dbReference>
<keyword evidence="5 23" id="KW-0109">Calcium transport</keyword>
<sequence length="1209" mass="134311">IRRKVKCHLPANHDGDFGCTLKELRSLMELRGTDGLQRIRDCYGDVQGLCSRLKSSPIDGLSGHSDDISRRKEEFGKNFIPPKKPKTFLQLVWEALQDVTLIILEVAAIISLGLSFYKPPNAEREFCGRAAGGVEDEGEAEAGWIEGAAILLSVICVVLVTAFNDWSKEKQFRGLQSRIEQEQKFTVLRAGQVIQIPVAEIVVGDIAQVKYGDLLPADGVLIQSNVLKIDESSLTGESDHVKKTVDKDPMLLSGTHVMEGSGKMLVTAVGVNSQTGIIFTLLGGRDDDDDDDEEKKGERERKKRENEEKKREKEEKKKEMERKKKEKKEKKKMEMEPLNRDDGTEEEPKKNKIPKKEKSVLQGKLTKLAVQIGKAGLFMSAITVLILVVLFLVDTFWIQGLPWIKDCTPIYIQFFVKFFIIGVTVLVVAVPEGLPLAVTISLAYSVKKMMKDNNLVRHLDACETMGNATAICSDKTGTLTMNRMTVVQVYIGDRHYKKVPEPDLIPGNIMNLLVTGISVNCAYTSKIMPAEKEGGLPRQVGNKTECALLGFTTGLRKDYQAIRNEYPEEKMYKVYTFNSVRKSMSTVLKNRDGSYCMFSKGASEILLKKCCQVLTANGEAKVFRPIDRDDIVKKVIEPMASEGLRTICLAYRDFLVSDGEPVWDNEADILTGLTCICVVGIEDPVRPEVPDAIKKCQQAGITVRMVTGDNINTAQAIATKCGILHIGDDFLCLEGKEFNRRIHNELGEIEQERLDKIWPKLRVLARSSPTDKHTLVKGIIDSTIVEQRQVVAVTGDGTNDGPALKKADVGFAMGIAGTDVAKEASDIILTDDNFSSIVKAVMWGRNVYDSISKFLQFQLTVNVVAVIVAFTGACITQDSPLKAVQMLWVNLIMDTFASLALATEPPTEALLLRKPYGRNKPLISRTMMKNILGHAVYQLTIIFTLLFAGEQIFDIDSGRNTPLHAPPSEHYTIVFNTFVMMQLFNEINARKIHGERNVFEGIFNNMIFCSIVFATFVIQFLIVQFGGKPFSCVGLSVEQWLWCVFLGFGSLLWGQLISTIPTSRLKFLMTAGHGTQKEEIPEDELEEMEDLDEIDHAEMELKRGQVLWCRGLNRIQTQVLNEVSFISYLTSQRMLKSNGTAGFGKPRLSTSSPVRPAVTQPKMATRGKALMASSGVLPSKPTAQGNSRLSSSTKLPAATKTRLHPPSKV</sequence>
<evidence type="ECO:0000256" key="20">
    <source>
        <dbReference type="ARBA" id="ARBA00048694"/>
    </source>
</evidence>
<keyword evidence="10 23" id="KW-0067">ATP-binding</keyword>
<dbReference type="GO" id="GO:0051480">
    <property type="term" value="P:regulation of cytosolic calcium ion concentration"/>
    <property type="evidence" value="ECO:0007669"/>
    <property type="project" value="TreeGrafter"/>
</dbReference>
<feature type="compositionally biased region" description="Basic and acidic residues" evidence="24">
    <location>
        <begin position="331"/>
        <end position="358"/>
    </location>
</feature>
<reference evidence="26" key="2">
    <citation type="submission" date="2025-09" db="UniProtKB">
        <authorList>
            <consortium name="Ensembl"/>
        </authorList>
    </citation>
    <scope>IDENTIFICATION</scope>
</reference>
<dbReference type="Pfam" id="PF08282">
    <property type="entry name" value="Hydrolase_3"/>
    <property type="match status" value="1"/>
</dbReference>
<dbReference type="InterPro" id="IPR023298">
    <property type="entry name" value="ATPase_P-typ_TM_dom_sf"/>
</dbReference>
<evidence type="ECO:0000313" key="27">
    <source>
        <dbReference type="Proteomes" id="UP000472260"/>
    </source>
</evidence>
<dbReference type="InterPro" id="IPR018303">
    <property type="entry name" value="ATPase_P-typ_P_site"/>
</dbReference>
<keyword evidence="11" id="KW-0460">Magnesium</keyword>
<evidence type="ECO:0000256" key="24">
    <source>
        <dbReference type="SAM" id="MobiDB-lite"/>
    </source>
</evidence>
<name>A0A671SY74_9TELE</name>
<dbReference type="FunFam" id="1.20.1110.10:FF:000011">
    <property type="entry name" value="Calcium-transporting ATPase"/>
    <property type="match status" value="1"/>
</dbReference>
<dbReference type="InterPro" id="IPR008250">
    <property type="entry name" value="ATPase_P-typ_transduc_dom_A_sf"/>
</dbReference>
<keyword evidence="4" id="KW-0597">Phosphoprotein</keyword>
<dbReference type="PRINTS" id="PR00121">
    <property type="entry name" value="NAKATPASE"/>
</dbReference>
<evidence type="ECO:0000256" key="12">
    <source>
        <dbReference type="ARBA" id="ARBA00022846"/>
    </source>
</evidence>
<feature type="domain" description="Cation-transporting P-type ATPase N-terminal" evidence="25">
    <location>
        <begin position="42"/>
        <end position="116"/>
    </location>
</feature>
<feature type="transmembrane region" description="Helical" evidence="23">
    <location>
        <begin position="377"/>
        <end position="398"/>
    </location>
</feature>
<dbReference type="InterPro" id="IPR022141">
    <property type="entry name" value="ATP_Ca_trans_C"/>
</dbReference>
<dbReference type="GO" id="GO:0046872">
    <property type="term" value="F:metal ion binding"/>
    <property type="evidence" value="ECO:0007669"/>
    <property type="project" value="UniProtKB-KW"/>
</dbReference>
<dbReference type="SMART" id="SM00831">
    <property type="entry name" value="Cation_ATPase_N"/>
    <property type="match status" value="1"/>
</dbReference>
<evidence type="ECO:0000256" key="17">
    <source>
        <dbReference type="ARBA" id="ARBA00023069"/>
    </source>
</evidence>
<keyword evidence="8 23" id="KW-0547">Nucleotide-binding</keyword>
<dbReference type="InterPro" id="IPR023299">
    <property type="entry name" value="ATPase_P-typ_cyto_dom_N"/>
</dbReference>
<dbReference type="PROSITE" id="PS00154">
    <property type="entry name" value="ATPASE_E1_E2"/>
    <property type="match status" value="1"/>
</dbReference>
<feature type="transmembrane region" description="Helical" evidence="23">
    <location>
        <begin position="144"/>
        <end position="163"/>
    </location>
</feature>
<feature type="compositionally biased region" description="Polar residues" evidence="24">
    <location>
        <begin position="1181"/>
        <end position="1194"/>
    </location>
</feature>
<dbReference type="SUPFAM" id="SSF81653">
    <property type="entry name" value="Calcium ATPase, transduction domain A"/>
    <property type="match status" value="1"/>
</dbReference>
<dbReference type="PANTHER" id="PTHR24093">
    <property type="entry name" value="CATION TRANSPORTING ATPASE"/>
    <property type="match status" value="1"/>
</dbReference>
<dbReference type="GO" id="GO:0005388">
    <property type="term" value="F:P-type calcium transporter activity"/>
    <property type="evidence" value="ECO:0007669"/>
    <property type="project" value="UniProtKB-EC"/>
</dbReference>
<evidence type="ECO:0000313" key="26">
    <source>
        <dbReference type="Ensembl" id="ENSSANP00000102281.1"/>
    </source>
</evidence>
<dbReference type="Gene3D" id="1.20.1110.10">
    <property type="entry name" value="Calcium-transporting ATPase, transmembrane domain"/>
    <property type="match status" value="3"/>
</dbReference>
<keyword evidence="2 23" id="KW-0813">Transport</keyword>
<feature type="region of interest" description="Disordered" evidence="24">
    <location>
        <begin position="281"/>
        <end position="358"/>
    </location>
</feature>
<keyword evidence="27" id="KW-1185">Reference proteome</keyword>
<evidence type="ECO:0000259" key="25">
    <source>
        <dbReference type="SMART" id="SM00831"/>
    </source>
</evidence>
<evidence type="ECO:0000256" key="6">
    <source>
        <dbReference type="ARBA" id="ARBA00022692"/>
    </source>
</evidence>
<dbReference type="AlphaFoldDB" id="A0A671SY74"/>
<organism evidence="26 27">
    <name type="scientific">Sinocyclocheilus anshuiensis</name>
    <dbReference type="NCBI Taxonomy" id="1608454"/>
    <lineage>
        <taxon>Eukaryota</taxon>
        <taxon>Metazoa</taxon>
        <taxon>Chordata</taxon>
        <taxon>Craniata</taxon>
        <taxon>Vertebrata</taxon>
        <taxon>Euteleostomi</taxon>
        <taxon>Actinopterygii</taxon>
        <taxon>Neopterygii</taxon>
        <taxon>Teleostei</taxon>
        <taxon>Ostariophysi</taxon>
        <taxon>Cypriniformes</taxon>
        <taxon>Cyprinidae</taxon>
        <taxon>Cyprininae</taxon>
        <taxon>Sinocyclocheilus</taxon>
    </lineage>
</organism>
<dbReference type="InterPro" id="IPR044492">
    <property type="entry name" value="P_typ_ATPase_HD_dom"/>
</dbReference>
<comment type="similarity">
    <text evidence="1 23">Belongs to the cation transport ATPase (P-type) (TC 3.A.3) family. Type IIB subfamily.</text>
</comment>
<dbReference type="GO" id="GO:0005516">
    <property type="term" value="F:calmodulin binding"/>
    <property type="evidence" value="ECO:0007669"/>
    <property type="project" value="UniProtKB-KW"/>
</dbReference>
<dbReference type="Ensembl" id="ENSSANT00000108549.1">
    <property type="protein sequence ID" value="ENSSANP00000102281.1"/>
    <property type="gene ID" value="ENSSANG00000049557.1"/>
</dbReference>
<keyword evidence="13" id="KW-0112">Calmodulin-binding</keyword>
<dbReference type="FunFam" id="2.70.150.10:FF:000001">
    <property type="entry name" value="Calcium-transporting ATPase"/>
    <property type="match status" value="1"/>
</dbReference>
<dbReference type="SFLD" id="SFLDS00003">
    <property type="entry name" value="Haloacid_Dehalogenase"/>
    <property type="match status" value="1"/>
</dbReference>
<dbReference type="InterPro" id="IPR059000">
    <property type="entry name" value="ATPase_P-type_domA"/>
</dbReference>
<proteinExistence type="inferred from homology"/>
<keyword evidence="14" id="KW-1278">Translocase</keyword>
<keyword evidence="6 23" id="KW-0812">Transmembrane</keyword>
<evidence type="ECO:0000256" key="21">
    <source>
        <dbReference type="ARBA" id="ARBA00060429"/>
    </source>
</evidence>
<dbReference type="PANTHER" id="PTHR24093:SF523">
    <property type="entry name" value="CALCIUM-TRANSPORTING ATPASE"/>
    <property type="match status" value="1"/>
</dbReference>
<dbReference type="InterPro" id="IPR004014">
    <property type="entry name" value="ATPase_P-typ_cation-transptr_N"/>
</dbReference>
<dbReference type="FunFam" id="3.40.50.1000:FF:000007">
    <property type="entry name" value="Calcium-transporting ATPase"/>
    <property type="match status" value="1"/>
</dbReference>
<evidence type="ECO:0000256" key="23">
    <source>
        <dbReference type="RuleBase" id="RU361146"/>
    </source>
</evidence>
<dbReference type="FunFam" id="1.20.1110.10:FF:000001">
    <property type="entry name" value="Calcium-transporting ATPase"/>
    <property type="match status" value="1"/>
</dbReference>
<comment type="catalytic activity">
    <reaction evidence="20 23">
        <text>Ca(2+)(in) + ATP + H2O = Ca(2+)(out) + ADP + phosphate + H(+)</text>
        <dbReference type="Rhea" id="RHEA:18105"/>
        <dbReference type="ChEBI" id="CHEBI:15377"/>
        <dbReference type="ChEBI" id="CHEBI:15378"/>
        <dbReference type="ChEBI" id="CHEBI:29108"/>
        <dbReference type="ChEBI" id="CHEBI:30616"/>
        <dbReference type="ChEBI" id="CHEBI:43474"/>
        <dbReference type="ChEBI" id="CHEBI:456216"/>
        <dbReference type="EC" id="7.2.2.10"/>
    </reaction>
</comment>
<evidence type="ECO:0000256" key="7">
    <source>
        <dbReference type="ARBA" id="ARBA00022723"/>
    </source>
</evidence>
<feature type="transmembrane region" description="Helical" evidence="23">
    <location>
        <begin position="1039"/>
        <end position="1060"/>
    </location>
</feature>
<keyword evidence="17" id="KW-0969">Cilium</keyword>
<dbReference type="Pfam" id="PF00690">
    <property type="entry name" value="Cation_ATPase_N"/>
    <property type="match status" value="1"/>
</dbReference>
<keyword evidence="7" id="KW-0479">Metal-binding</keyword>
<dbReference type="Gene3D" id="3.40.1110.10">
    <property type="entry name" value="Calcium-transporting ATPase, cytoplasmic domain N"/>
    <property type="match status" value="1"/>
</dbReference>
<dbReference type="SUPFAM" id="SSF81660">
    <property type="entry name" value="Metal cation-transporting ATPase, ATP-binding domain N"/>
    <property type="match status" value="1"/>
</dbReference>
<comment type="function">
    <text evidence="23">Catalyzes the hydrolysis of ATP coupled with the transport of calcium.</text>
</comment>
<reference evidence="26" key="1">
    <citation type="submission" date="2025-08" db="UniProtKB">
        <authorList>
            <consortium name="Ensembl"/>
        </authorList>
    </citation>
    <scope>IDENTIFICATION</scope>
</reference>
<dbReference type="SUPFAM" id="SSF56784">
    <property type="entry name" value="HAD-like"/>
    <property type="match status" value="1"/>
</dbReference>
<feature type="transmembrane region" description="Helical" evidence="23">
    <location>
        <begin position="91"/>
        <end position="116"/>
    </location>
</feature>
<dbReference type="NCBIfam" id="TIGR01494">
    <property type="entry name" value="ATPase_P-type"/>
    <property type="match status" value="3"/>
</dbReference>
<dbReference type="GO" id="GO:0005524">
    <property type="term" value="F:ATP binding"/>
    <property type="evidence" value="ECO:0007669"/>
    <property type="project" value="UniProtKB-KW"/>
</dbReference>
<gene>
    <name evidence="26" type="primary">atp2b1b</name>
</gene>
<dbReference type="SFLD" id="SFLDG00002">
    <property type="entry name" value="C1.7:_P-type_atpase_like"/>
    <property type="match status" value="1"/>
</dbReference>
<dbReference type="InterPro" id="IPR036412">
    <property type="entry name" value="HAD-like_sf"/>
</dbReference>
<feature type="transmembrane region" description="Helical" evidence="23">
    <location>
        <begin position="1006"/>
        <end position="1027"/>
    </location>
</feature>
<keyword evidence="9 23" id="KW-0106">Calcium</keyword>
<evidence type="ECO:0000256" key="13">
    <source>
        <dbReference type="ARBA" id="ARBA00022860"/>
    </source>
</evidence>
<feature type="transmembrane region" description="Helical" evidence="23">
    <location>
        <begin position="931"/>
        <end position="948"/>
    </location>
</feature>
<evidence type="ECO:0000256" key="22">
    <source>
        <dbReference type="ARBA" id="ARBA00062373"/>
    </source>
</evidence>
<evidence type="ECO:0000256" key="19">
    <source>
        <dbReference type="ARBA" id="ARBA00023273"/>
    </source>
</evidence>
<comment type="subcellular location">
    <subcellularLocation>
        <location evidence="21">Cell projection</location>
        <location evidence="21">Cilium</location>
        <location evidence="21">Flagellum membrane</location>
        <topology evidence="21">Multi-pass membrane protein</topology>
    </subcellularLocation>
    <subcellularLocation>
        <location evidence="23">Membrane</location>
        <topology evidence="23">Multi-pass membrane protein</topology>
    </subcellularLocation>
</comment>
<dbReference type="Gene3D" id="2.70.150.10">
    <property type="entry name" value="Calcium-transporting ATPase, cytoplasmic transduction domain A"/>
    <property type="match status" value="1"/>
</dbReference>
<evidence type="ECO:0000256" key="5">
    <source>
        <dbReference type="ARBA" id="ARBA00022568"/>
    </source>
</evidence>
<dbReference type="SFLD" id="SFLDF00027">
    <property type="entry name" value="p-type_atpase"/>
    <property type="match status" value="1"/>
</dbReference>
<evidence type="ECO:0000256" key="4">
    <source>
        <dbReference type="ARBA" id="ARBA00022553"/>
    </source>
</evidence>
<dbReference type="GO" id="GO:0030165">
    <property type="term" value="F:PDZ domain binding"/>
    <property type="evidence" value="ECO:0007669"/>
    <property type="project" value="TreeGrafter"/>
</dbReference>
<keyword evidence="19" id="KW-0966">Cell projection</keyword>
<protein>
    <recommendedName>
        <fullName evidence="23">Calcium-transporting ATPase</fullName>
        <ecNumber evidence="23">7.2.2.10</ecNumber>
    </recommendedName>
</protein>
<feature type="region of interest" description="Disordered" evidence="24">
    <location>
        <begin position="1140"/>
        <end position="1209"/>
    </location>
</feature>
<keyword evidence="16 23" id="KW-0406">Ion transport</keyword>
<accession>A0A671SY74</accession>
<dbReference type="NCBIfam" id="TIGR01517">
    <property type="entry name" value="ATPase-IIB_Ca"/>
    <property type="match status" value="1"/>
</dbReference>
<keyword evidence="12" id="KW-0282">Flagellum</keyword>
<evidence type="ECO:0000256" key="8">
    <source>
        <dbReference type="ARBA" id="ARBA00022741"/>
    </source>
</evidence>
<dbReference type="InterPro" id="IPR001757">
    <property type="entry name" value="P_typ_ATPase"/>
</dbReference>
<dbReference type="InterPro" id="IPR006408">
    <property type="entry name" value="P-type_ATPase_IIB"/>
</dbReference>
<dbReference type="Proteomes" id="UP000472260">
    <property type="component" value="Unassembled WGS sequence"/>
</dbReference>
<dbReference type="Pfam" id="PF12424">
    <property type="entry name" value="ATP_Ca_trans_C"/>
    <property type="match status" value="1"/>
</dbReference>
<keyword evidence="15 23" id="KW-1133">Transmembrane helix</keyword>
<evidence type="ECO:0000256" key="2">
    <source>
        <dbReference type="ARBA" id="ARBA00022448"/>
    </source>
</evidence>
<evidence type="ECO:0000256" key="1">
    <source>
        <dbReference type="ARBA" id="ARBA00006124"/>
    </source>
</evidence>
<comment type="subunit">
    <text evidence="22">Interacts with PDZD11. Interacts with SLC35G1 and STIM1. Interacts with calmodulin.</text>
</comment>
<dbReference type="GO" id="GO:0005886">
    <property type="term" value="C:plasma membrane"/>
    <property type="evidence" value="ECO:0007669"/>
    <property type="project" value="TreeGrafter"/>
</dbReference>
<feature type="compositionally biased region" description="Basic and acidic residues" evidence="24">
    <location>
        <begin position="294"/>
        <end position="323"/>
    </location>
</feature>
<keyword evidence="18 23" id="KW-0472">Membrane</keyword>
<evidence type="ECO:0000256" key="15">
    <source>
        <dbReference type="ARBA" id="ARBA00022989"/>
    </source>
</evidence>
<evidence type="ECO:0000256" key="9">
    <source>
        <dbReference type="ARBA" id="ARBA00022837"/>
    </source>
</evidence>
<dbReference type="Pfam" id="PF00689">
    <property type="entry name" value="Cation_ATPase_C"/>
    <property type="match status" value="1"/>
</dbReference>
<evidence type="ECO:0000256" key="18">
    <source>
        <dbReference type="ARBA" id="ARBA00023136"/>
    </source>
</evidence>
<evidence type="ECO:0000256" key="11">
    <source>
        <dbReference type="ARBA" id="ARBA00022842"/>
    </source>
</evidence>
<feature type="transmembrane region" description="Helical" evidence="23">
    <location>
        <begin position="418"/>
        <end position="444"/>
    </location>
</feature>
<dbReference type="PRINTS" id="PR00119">
    <property type="entry name" value="CATATPASE"/>
</dbReference>
<evidence type="ECO:0000256" key="16">
    <source>
        <dbReference type="ARBA" id="ARBA00023065"/>
    </source>
</evidence>
<feature type="transmembrane region" description="Helical" evidence="23">
    <location>
        <begin position="968"/>
        <end position="985"/>
    </location>
</feature>
<dbReference type="InterPro" id="IPR006068">
    <property type="entry name" value="ATPase_P-typ_cation-transptr_C"/>
</dbReference>
<dbReference type="FunFam" id="1.20.1110.10:FF:000002">
    <property type="entry name" value="Calcium-transporting ATPase"/>
    <property type="match status" value="1"/>
</dbReference>
<dbReference type="FunFam" id="3.40.1110.10:FF:000002">
    <property type="entry name" value="Calcium-transporting ATPase"/>
    <property type="match status" value="1"/>
</dbReference>
<dbReference type="EC" id="7.2.2.10" evidence="23"/>
<dbReference type="Pfam" id="PF00122">
    <property type="entry name" value="E1-E2_ATPase"/>
    <property type="match status" value="1"/>
</dbReference>
<evidence type="ECO:0000256" key="14">
    <source>
        <dbReference type="ARBA" id="ARBA00022967"/>
    </source>
</evidence>
<evidence type="ECO:0000256" key="3">
    <source>
        <dbReference type="ARBA" id="ARBA00022475"/>
    </source>
</evidence>
<dbReference type="CDD" id="cd02081">
    <property type="entry name" value="P-type_ATPase_Ca_PMCA-like"/>
    <property type="match status" value="1"/>
</dbReference>
<comment type="caution">
    <text evidence="23">Lacks conserved residue(s) required for the propagation of feature annotation.</text>
</comment>
<keyword evidence="3" id="KW-1003">Cell membrane</keyword>
<evidence type="ECO:0000256" key="10">
    <source>
        <dbReference type="ARBA" id="ARBA00022840"/>
    </source>
</evidence>
<dbReference type="SUPFAM" id="SSF81665">
    <property type="entry name" value="Calcium ATPase, transmembrane domain M"/>
    <property type="match status" value="1"/>
</dbReference>
<dbReference type="Pfam" id="PF13246">
    <property type="entry name" value="Cation_ATPase"/>
    <property type="match status" value="1"/>
</dbReference>